<proteinExistence type="predicted"/>
<evidence type="ECO:0000313" key="1">
    <source>
        <dbReference type="EMBL" id="CAB4029236.1"/>
    </source>
</evidence>
<comment type="caution">
    <text evidence="1">The sequence shown here is derived from an EMBL/GenBank/DDBJ whole genome shotgun (WGS) entry which is preliminary data.</text>
</comment>
<protein>
    <submittedName>
        <fullName evidence="1">Uncharacterized protein</fullName>
    </submittedName>
</protein>
<dbReference type="Proteomes" id="UP001152795">
    <property type="component" value="Unassembled WGS sequence"/>
</dbReference>
<keyword evidence="2" id="KW-1185">Reference proteome</keyword>
<dbReference type="AlphaFoldDB" id="A0A6S7JAT8"/>
<reference evidence="1" key="1">
    <citation type="submission" date="2020-04" db="EMBL/GenBank/DDBJ databases">
        <authorList>
            <person name="Alioto T."/>
            <person name="Alioto T."/>
            <person name="Gomez Garrido J."/>
        </authorList>
    </citation>
    <scope>NUCLEOTIDE SEQUENCE</scope>
    <source>
        <strain evidence="1">A484AB</strain>
    </source>
</reference>
<sequence length="127" mass="14657">MGPSRKIISFLFRVLDEFTICKGFPVDSKFIIRDIKENVNGITEQWRIPANDNGAVEEGHRSVLFHRSTGCNGLHQANYKRSSQALCDHCTLLKRNSSVLPQNNEFTETKRERYMSGAELKEKIRRE</sequence>
<organism evidence="1 2">
    <name type="scientific">Paramuricea clavata</name>
    <name type="common">Red gorgonian</name>
    <name type="synonym">Violescent sea-whip</name>
    <dbReference type="NCBI Taxonomy" id="317549"/>
    <lineage>
        <taxon>Eukaryota</taxon>
        <taxon>Metazoa</taxon>
        <taxon>Cnidaria</taxon>
        <taxon>Anthozoa</taxon>
        <taxon>Octocorallia</taxon>
        <taxon>Malacalcyonacea</taxon>
        <taxon>Plexauridae</taxon>
        <taxon>Paramuricea</taxon>
    </lineage>
</organism>
<dbReference type="EMBL" id="CACRXK020016031">
    <property type="protein sequence ID" value="CAB4029236.1"/>
    <property type="molecule type" value="Genomic_DNA"/>
</dbReference>
<accession>A0A6S7JAT8</accession>
<feature type="non-terminal residue" evidence="1">
    <location>
        <position position="127"/>
    </location>
</feature>
<name>A0A6S7JAT8_PARCT</name>
<evidence type="ECO:0000313" key="2">
    <source>
        <dbReference type="Proteomes" id="UP001152795"/>
    </source>
</evidence>
<gene>
    <name evidence="1" type="ORF">PACLA_8A028407</name>
</gene>